<dbReference type="GO" id="GO:0030007">
    <property type="term" value="P:intracellular potassium ion homeostasis"/>
    <property type="evidence" value="ECO:0007669"/>
    <property type="project" value="TreeGrafter"/>
</dbReference>
<evidence type="ECO:0000313" key="7">
    <source>
        <dbReference type="Proteomes" id="UP000095280"/>
    </source>
</evidence>
<dbReference type="PANTHER" id="PTHR11523">
    <property type="entry name" value="SODIUM/POTASSIUM-DEPENDENT ATPASE BETA SUBUNIT"/>
    <property type="match status" value="1"/>
</dbReference>
<comment type="similarity">
    <text evidence="2">Belongs to the X(+)/potassium ATPases subunit beta family.</text>
</comment>
<organism evidence="7 8">
    <name type="scientific">Macrostomum lignano</name>
    <dbReference type="NCBI Taxonomy" id="282301"/>
    <lineage>
        <taxon>Eukaryota</taxon>
        <taxon>Metazoa</taxon>
        <taxon>Spiralia</taxon>
        <taxon>Lophotrochozoa</taxon>
        <taxon>Platyhelminthes</taxon>
        <taxon>Rhabditophora</taxon>
        <taxon>Macrostomorpha</taxon>
        <taxon>Macrostomida</taxon>
        <taxon>Macrostomidae</taxon>
        <taxon>Macrostomum</taxon>
    </lineage>
</organism>
<comment type="subcellular location">
    <subcellularLocation>
        <location evidence="1">Membrane</location>
        <topology evidence="1">Single-pass type II membrane protein</topology>
    </subcellularLocation>
</comment>
<dbReference type="GO" id="GO:0001671">
    <property type="term" value="F:ATPase activator activity"/>
    <property type="evidence" value="ECO:0007669"/>
    <property type="project" value="TreeGrafter"/>
</dbReference>
<dbReference type="PANTHER" id="PTHR11523:SF28">
    <property type="entry name" value="NA_K-ATPASE BETA SUBUNIT ISOFORM 4-RELATED"/>
    <property type="match status" value="1"/>
</dbReference>
<dbReference type="InterPro" id="IPR038702">
    <property type="entry name" value="Na/K_ATPase_sub_beta_sf"/>
</dbReference>
<dbReference type="AlphaFoldDB" id="A0A1I8H244"/>
<evidence type="ECO:0000256" key="6">
    <source>
        <dbReference type="ARBA" id="ARBA00023136"/>
    </source>
</evidence>
<dbReference type="InterPro" id="IPR000402">
    <property type="entry name" value="Na/K_ATPase_sub_beta"/>
</dbReference>
<dbReference type="GO" id="GO:0005890">
    <property type="term" value="C:sodium:potassium-exchanging ATPase complex"/>
    <property type="evidence" value="ECO:0007669"/>
    <property type="project" value="InterPro"/>
</dbReference>
<dbReference type="GO" id="GO:0036376">
    <property type="term" value="P:sodium ion export across plasma membrane"/>
    <property type="evidence" value="ECO:0007669"/>
    <property type="project" value="TreeGrafter"/>
</dbReference>
<name>A0A1I8H244_9PLAT</name>
<keyword evidence="7" id="KW-1185">Reference proteome</keyword>
<evidence type="ECO:0000313" key="8">
    <source>
        <dbReference type="WBParaSite" id="maker-uti_cns_0003995-snap-gene-0.3-mRNA-1"/>
    </source>
</evidence>
<evidence type="ECO:0000256" key="4">
    <source>
        <dbReference type="ARBA" id="ARBA00022968"/>
    </source>
</evidence>
<keyword evidence="4" id="KW-0735">Signal-anchor</keyword>
<dbReference type="WBParaSite" id="maker-uti_cns_0003995-snap-gene-0.3-mRNA-1">
    <property type="protein sequence ID" value="maker-uti_cns_0003995-snap-gene-0.3-mRNA-1"/>
    <property type="gene ID" value="maker-uti_cns_0003995-snap-gene-0.3"/>
</dbReference>
<sequence>MTDDNKPTCGQRMSACGRFLYNKDRGTFLGRTPKSWALITIFYLIYYSCLAAFFVGMLSVLLFGIIDDTKPMLTGEQSLIRMNPGLGMRPMPDVERTLINVNASDQKNLDRLVGNLDQLVNSYSSVNKSLEDPNMEYANCNLEDAEANRDFDPKKKICRIDPSKHWGNCTSANKFGYESATPCVIIKMNKIYGWLPDIEDPQLSNHTLMRCEPENDGDKATFGSGSLLYYPGVTVNGTDYGYFSSALFPYLNQKGYTTPAVAVRFPNARRNVLLMVSCRLYNIKNYRYDKMDRDGMVRFELLIINTGSR</sequence>
<dbReference type="GO" id="GO:0006883">
    <property type="term" value="P:intracellular sodium ion homeostasis"/>
    <property type="evidence" value="ECO:0007669"/>
    <property type="project" value="TreeGrafter"/>
</dbReference>
<evidence type="ECO:0000256" key="1">
    <source>
        <dbReference type="ARBA" id="ARBA00004606"/>
    </source>
</evidence>
<proteinExistence type="inferred from homology"/>
<dbReference type="Pfam" id="PF00287">
    <property type="entry name" value="Na_K-ATPase"/>
    <property type="match status" value="1"/>
</dbReference>
<dbReference type="STRING" id="282301.A0A1I8H244"/>
<dbReference type="GO" id="GO:1990573">
    <property type="term" value="P:potassium ion import across plasma membrane"/>
    <property type="evidence" value="ECO:0007669"/>
    <property type="project" value="TreeGrafter"/>
</dbReference>
<reference evidence="8" key="1">
    <citation type="submission" date="2016-11" db="UniProtKB">
        <authorList>
            <consortium name="WormBaseParasite"/>
        </authorList>
    </citation>
    <scope>IDENTIFICATION</scope>
</reference>
<dbReference type="OrthoDB" id="5912413at2759"/>
<dbReference type="Proteomes" id="UP000095280">
    <property type="component" value="Unplaced"/>
</dbReference>
<keyword evidence="3" id="KW-0812">Transmembrane</keyword>
<keyword evidence="5" id="KW-1133">Transmembrane helix</keyword>
<keyword evidence="6" id="KW-0472">Membrane</keyword>
<dbReference type="Gene3D" id="2.60.40.1660">
    <property type="entry name" value="Na, k-atpase alpha subunit"/>
    <property type="match status" value="1"/>
</dbReference>
<evidence type="ECO:0000256" key="3">
    <source>
        <dbReference type="ARBA" id="ARBA00022692"/>
    </source>
</evidence>
<evidence type="ECO:0000256" key="5">
    <source>
        <dbReference type="ARBA" id="ARBA00022989"/>
    </source>
</evidence>
<protein>
    <submittedName>
        <fullName evidence="8">Sodium/potassium-transporting ATPase subunit beta</fullName>
    </submittedName>
</protein>
<evidence type="ECO:0000256" key="2">
    <source>
        <dbReference type="ARBA" id="ARBA00005876"/>
    </source>
</evidence>
<accession>A0A1I8H244</accession>